<gene>
    <name evidence="1" type="ORF">ACOF00016_LOCUS18277</name>
</gene>
<proteinExistence type="predicted"/>
<evidence type="ECO:0000313" key="1">
    <source>
        <dbReference type="EMBL" id="CAE0421640.1"/>
    </source>
</evidence>
<organism evidence="1">
    <name type="scientific">Amphora coffeiformis</name>
    <dbReference type="NCBI Taxonomy" id="265554"/>
    <lineage>
        <taxon>Eukaryota</taxon>
        <taxon>Sar</taxon>
        <taxon>Stramenopiles</taxon>
        <taxon>Ochrophyta</taxon>
        <taxon>Bacillariophyta</taxon>
        <taxon>Bacillariophyceae</taxon>
        <taxon>Bacillariophycidae</taxon>
        <taxon>Thalassiophysales</taxon>
        <taxon>Catenulaceae</taxon>
        <taxon>Amphora</taxon>
    </lineage>
</organism>
<dbReference type="InterPro" id="IPR033369">
    <property type="entry name" value="C19orf12"/>
</dbReference>
<protein>
    <submittedName>
        <fullName evidence="1">Uncharacterized protein</fullName>
    </submittedName>
</protein>
<reference evidence="1" key="1">
    <citation type="submission" date="2021-01" db="EMBL/GenBank/DDBJ databases">
        <authorList>
            <person name="Corre E."/>
            <person name="Pelletier E."/>
            <person name="Niang G."/>
            <person name="Scheremetjew M."/>
            <person name="Finn R."/>
            <person name="Kale V."/>
            <person name="Holt S."/>
            <person name="Cochrane G."/>
            <person name="Meng A."/>
            <person name="Brown T."/>
            <person name="Cohen L."/>
        </authorList>
    </citation>
    <scope>NUCLEOTIDE SEQUENCE</scope>
    <source>
        <strain evidence="1">CCMP127</strain>
    </source>
</reference>
<name>A0A7S3LF47_9STRA</name>
<sequence>MTDSSNDDVTQQQHRELMNFLTNNSQMRETARSALKQAAWAGGGAVAGGLLLGPIGGLVGGIAGSVVGFLQSNPYDGIVQHLGQLPEQHRNTLVKSVGKVLVDAGASSSELTDPTVFRDKLVEFASRGPVRDQIWKVCMDVMNEEGTHATNLTS</sequence>
<dbReference type="Pfam" id="PF20721">
    <property type="entry name" value="C19orf12"/>
    <property type="match status" value="1"/>
</dbReference>
<dbReference type="AlphaFoldDB" id="A0A7S3LF47"/>
<accession>A0A7S3LF47</accession>
<dbReference type="EMBL" id="HBIM01024639">
    <property type="protein sequence ID" value="CAE0421640.1"/>
    <property type="molecule type" value="Transcribed_RNA"/>
</dbReference>